<keyword evidence="2" id="KW-1185">Reference proteome</keyword>
<comment type="caution">
    <text evidence="1">The sequence shown here is derived from an EMBL/GenBank/DDBJ whole genome shotgun (WGS) entry which is preliminary data.</text>
</comment>
<accession>A0A7X1ZE36</accession>
<dbReference type="RefSeq" id="WP_153343724.1">
    <property type="nucleotide sequence ID" value="NZ_WIVE01000027.1"/>
</dbReference>
<dbReference type="Proteomes" id="UP000434582">
    <property type="component" value="Unassembled WGS sequence"/>
</dbReference>
<organism evidence="1 2">
    <name type="scientific">Roseospira navarrensis</name>
    <dbReference type="NCBI Taxonomy" id="140058"/>
    <lineage>
        <taxon>Bacteria</taxon>
        <taxon>Pseudomonadati</taxon>
        <taxon>Pseudomonadota</taxon>
        <taxon>Alphaproteobacteria</taxon>
        <taxon>Rhodospirillales</taxon>
        <taxon>Rhodospirillaceae</taxon>
        <taxon>Roseospira</taxon>
    </lineage>
</organism>
<proteinExistence type="predicted"/>
<protein>
    <submittedName>
        <fullName evidence="1">Uncharacterized protein</fullName>
    </submittedName>
</protein>
<reference evidence="1 2" key="1">
    <citation type="submission" date="2019-10" db="EMBL/GenBank/DDBJ databases">
        <title>Draft whole-genome sequence of the purple nonsulfur photosynthetic bacterium Roseospira navarrensis DSM 15114.</title>
        <authorList>
            <person name="Kyndt J.A."/>
            <person name="Meyer T.E."/>
        </authorList>
    </citation>
    <scope>NUCLEOTIDE SEQUENCE [LARGE SCALE GENOMIC DNA]</scope>
    <source>
        <strain evidence="1 2">DSM 15114</strain>
    </source>
</reference>
<evidence type="ECO:0000313" key="2">
    <source>
        <dbReference type="Proteomes" id="UP000434582"/>
    </source>
</evidence>
<dbReference type="EMBL" id="WIVE01000027">
    <property type="protein sequence ID" value="MQX36845.1"/>
    <property type="molecule type" value="Genomic_DNA"/>
</dbReference>
<evidence type="ECO:0000313" key="1">
    <source>
        <dbReference type="EMBL" id="MQX36845.1"/>
    </source>
</evidence>
<dbReference type="AlphaFoldDB" id="A0A7X1ZE36"/>
<dbReference type="OrthoDB" id="9801223at2"/>
<name>A0A7X1ZE36_9PROT</name>
<gene>
    <name evidence="1" type="ORF">GHC57_09990</name>
</gene>
<sequence length="143" mass="15535">MFEVIALKHQAKPPPVGAKDVTVSVRVGPSGRGHVLTIAMGQDVAVALKWSEGTPVLILWGTDRDAGKVKIWPQRNDGPTWPVRANKALDVFKIHTGALPEAFSGRTYRSVRVTHEVIKMSATGPAPFLVLSLPRDFFERGAS</sequence>